<proteinExistence type="predicted"/>
<sequence>MSEQSRSVRRAINPPSMPAAPGWSHAVAAGGWLFGSGLMATDYRDGLRAEARTDPDRPWSAEPLDVESRLILDDLGAVLAAAGCDRRRDLVRVWQWIRARYPEDAAYAAGEAAWPAFPSGTPYARNLGAMVGDPQRSSTGIGVRQLPVPEALLSVDFIAVEPRPGVEKRGFAMPDDVPQPKIGYSPATRIGDWVFLAGFGATDFKGDWMATAHMGPRGMIAPEARVNPYIWLGSEIEAQTDYTLRMMARMAEAAGTSLDRCVKADVTVRHPSDVAGMERVWRRYFPDDPPARNLVTGAELVIKGTRVEIAMLLLAGDSDLSRRGITLADGPAPPGHAPHAVHAGDFLFTSGMLALDATGKVPARWRAGADVPHFRSPARDQATAILDTLSRLCAEVGASLADVCKVQAFLDDLVHLPEMLGAWREAFPHEPPALSAVAMGGGDPLIAPGAVMQWDAIVHVPAGDRTA</sequence>
<dbReference type="EMBL" id="FUYM01000031">
    <property type="protein sequence ID" value="SKC14841.1"/>
    <property type="molecule type" value="Genomic_DNA"/>
</dbReference>
<dbReference type="PANTHER" id="PTHR11803:SF39">
    <property type="entry name" value="2-IMINOBUTANOATE_2-IMINOPROPANOATE DEAMINASE"/>
    <property type="match status" value="1"/>
</dbReference>
<dbReference type="InterPro" id="IPR035959">
    <property type="entry name" value="RutC-like_sf"/>
</dbReference>
<evidence type="ECO:0000313" key="1">
    <source>
        <dbReference type="EMBL" id="SKC14841.1"/>
    </source>
</evidence>
<dbReference type="PANTHER" id="PTHR11803">
    <property type="entry name" value="2-IMINOBUTANOATE/2-IMINOPROPANOATE DEAMINASE RIDA"/>
    <property type="match status" value="1"/>
</dbReference>
<dbReference type="Gene3D" id="3.30.1330.40">
    <property type="entry name" value="RutC-like"/>
    <property type="match status" value="3"/>
</dbReference>
<dbReference type="GO" id="GO:0019239">
    <property type="term" value="F:deaminase activity"/>
    <property type="evidence" value="ECO:0007669"/>
    <property type="project" value="TreeGrafter"/>
</dbReference>
<name>A0A1T5H2K7_9SPHN</name>
<dbReference type="SUPFAM" id="SSF55298">
    <property type="entry name" value="YjgF-like"/>
    <property type="match status" value="3"/>
</dbReference>
<keyword evidence="2" id="KW-1185">Reference proteome</keyword>
<dbReference type="InterPro" id="IPR006175">
    <property type="entry name" value="YjgF/YER057c/UK114"/>
</dbReference>
<evidence type="ECO:0000313" key="2">
    <source>
        <dbReference type="Proteomes" id="UP000189818"/>
    </source>
</evidence>
<dbReference type="CDD" id="cd00448">
    <property type="entry name" value="YjgF_YER057c_UK114_family"/>
    <property type="match status" value="3"/>
</dbReference>
<gene>
    <name evidence="1" type="ORF">SAMN06295920_1314</name>
</gene>
<reference evidence="2" key="1">
    <citation type="submission" date="2017-02" db="EMBL/GenBank/DDBJ databases">
        <authorList>
            <person name="Varghese N."/>
            <person name="Submissions S."/>
        </authorList>
    </citation>
    <scope>NUCLEOTIDE SEQUENCE [LARGE SCALE GENOMIC DNA]</scope>
    <source>
        <strain evidence="2">UM2</strain>
    </source>
</reference>
<dbReference type="AlphaFoldDB" id="A0A1T5H2K7"/>
<dbReference type="GO" id="GO:0005829">
    <property type="term" value="C:cytosol"/>
    <property type="evidence" value="ECO:0007669"/>
    <property type="project" value="TreeGrafter"/>
</dbReference>
<dbReference type="OrthoDB" id="583118at2"/>
<dbReference type="Pfam" id="PF01042">
    <property type="entry name" value="Ribonuc_L-PSP"/>
    <property type="match status" value="2"/>
</dbReference>
<dbReference type="Proteomes" id="UP000189818">
    <property type="component" value="Unassembled WGS sequence"/>
</dbReference>
<organism evidence="1 2">
    <name type="scientific">Rhizorhabdus histidinilytica</name>
    <dbReference type="NCBI Taxonomy" id="439228"/>
    <lineage>
        <taxon>Bacteria</taxon>
        <taxon>Pseudomonadati</taxon>
        <taxon>Pseudomonadota</taxon>
        <taxon>Alphaproteobacteria</taxon>
        <taxon>Sphingomonadales</taxon>
        <taxon>Sphingomonadaceae</taxon>
        <taxon>Rhizorhabdus</taxon>
    </lineage>
</organism>
<accession>A0A1T5H2K7</accession>
<dbReference type="STRING" id="439228.SAMN06295920_1314"/>
<protein>
    <submittedName>
        <fullName evidence="1">Enamine deaminase RidA, house cleaning of reactive enamine intermediates, YjgF/YER057c/UK114 family</fullName>
    </submittedName>
</protein>
<dbReference type="RefSeq" id="WP_079651160.1">
    <property type="nucleotide sequence ID" value="NZ_FUYM01000031.1"/>
</dbReference>